<reference evidence="1" key="1">
    <citation type="submission" date="2010-09" db="EMBL/GenBank/DDBJ databases">
        <authorList>
            <person name="Daugherty S.C."/>
            <person name="Kilian M."/>
            <person name="Tettelin H."/>
        </authorList>
    </citation>
    <scope>NUCLEOTIDE SEQUENCE [LARGE SCALE GENOMIC DNA]</scope>
    <source>
        <strain evidence="1">SK1302</strain>
    </source>
</reference>
<proteinExistence type="predicted"/>
<organism evidence="1">
    <name type="scientific">Streptococcus infantis SK1302</name>
    <dbReference type="NCBI Taxonomy" id="871237"/>
    <lineage>
        <taxon>Bacteria</taxon>
        <taxon>Bacillati</taxon>
        <taxon>Bacillota</taxon>
        <taxon>Bacilli</taxon>
        <taxon>Lactobacillales</taxon>
        <taxon>Streptococcaceae</taxon>
        <taxon>Streptococcus</taxon>
    </lineage>
</organism>
<accession>A0ABP2J7H4</accession>
<name>A0ABP2J7H4_9STRE</name>
<evidence type="ECO:0000313" key="1">
    <source>
        <dbReference type="EMBL" id="EFO53466.1"/>
    </source>
</evidence>
<dbReference type="EMBL" id="AEDY01000123">
    <property type="protein sequence ID" value="EFO53466.1"/>
    <property type="molecule type" value="Genomic_DNA"/>
</dbReference>
<sequence length="88" mass="10314">MRMNYFRKLRNRKRNACHGVYCQSANRAKIQYETKEKADHAVEYDNGGLVRSYYCASCNCWHTTSKTSNPPLSLRKYGLKLFGLDEKK</sequence>
<protein>
    <submittedName>
        <fullName evidence="1">Uncharacterized protein</fullName>
    </submittedName>
</protein>
<gene>
    <name evidence="1" type="ORF">SIN_1821</name>
</gene>
<comment type="caution">
    <text evidence="1">The sequence shown here is derived from an EMBL/GenBank/DDBJ whole genome shotgun (WGS) entry which is preliminary data.</text>
</comment>